<evidence type="ECO:0000313" key="2">
    <source>
        <dbReference type="EMBL" id="EID72291.1"/>
    </source>
</evidence>
<keyword evidence="3" id="KW-1185">Reference proteome</keyword>
<evidence type="ECO:0000313" key="3">
    <source>
        <dbReference type="Proteomes" id="UP000005938"/>
    </source>
</evidence>
<name>I0W7C5_9FLAO</name>
<evidence type="ECO:0008006" key="4">
    <source>
        <dbReference type="Google" id="ProtNLM"/>
    </source>
</evidence>
<comment type="caution">
    <text evidence="2">The sequence shown here is derived from an EMBL/GenBank/DDBJ whole genome shotgun (WGS) entry which is preliminary data.</text>
</comment>
<dbReference type="RefSeq" id="WP_008241138.1">
    <property type="nucleotide sequence ID" value="NZ_AJJU01000037.1"/>
</dbReference>
<gene>
    <name evidence="2" type="ORF">W5A_12326</name>
</gene>
<dbReference type="AlphaFoldDB" id="I0W7C5"/>
<accession>I0W7C5</accession>
<dbReference type="STRING" id="946077.W5A_12326"/>
<feature type="region of interest" description="Disordered" evidence="1">
    <location>
        <begin position="154"/>
        <end position="175"/>
    </location>
</feature>
<dbReference type="Proteomes" id="UP000005938">
    <property type="component" value="Unassembled WGS sequence"/>
</dbReference>
<protein>
    <recommendedName>
        <fullName evidence="4">Lipoprotein</fullName>
    </recommendedName>
</protein>
<reference evidence="2 3" key="1">
    <citation type="journal article" date="2012" name="J. Bacteriol.">
        <title>Genome Sequence of the Halotolerant Bacterium Imtechella halotolerans K1T.</title>
        <authorList>
            <person name="Kumar S."/>
            <person name="Vikram S."/>
            <person name="Subramanian S."/>
            <person name="Raghava G.P."/>
            <person name="Pinnaka A.K."/>
        </authorList>
    </citation>
    <scope>NUCLEOTIDE SEQUENCE [LARGE SCALE GENOMIC DNA]</scope>
    <source>
        <strain evidence="2 3">K1</strain>
    </source>
</reference>
<sequence length="175" mass="19858">MKFPFYKGLVVFILLSVFSCQPKPEEVSLDLSAKKIKPALAEKMSKKFVNETSKLLMLSAEQDTIKEKPPYRLSVSSWYSLDELQSYINESKRQADSLGIDLNGFRIYVGVFPDEEIYGKKRNQMAFFISPTGNRSVQQGAFLLQEKFPGDIPEIDPLEYGSDGEPPISTYPQIE</sequence>
<dbReference type="OrthoDB" id="1440507at2"/>
<organism evidence="2 3">
    <name type="scientific">Imtechella halotolerans K1</name>
    <dbReference type="NCBI Taxonomy" id="946077"/>
    <lineage>
        <taxon>Bacteria</taxon>
        <taxon>Pseudomonadati</taxon>
        <taxon>Bacteroidota</taxon>
        <taxon>Flavobacteriia</taxon>
        <taxon>Flavobacteriales</taxon>
        <taxon>Flavobacteriaceae</taxon>
        <taxon>Imtechella</taxon>
    </lineage>
</organism>
<proteinExistence type="predicted"/>
<dbReference type="EMBL" id="AJJU01000037">
    <property type="protein sequence ID" value="EID72291.1"/>
    <property type="molecule type" value="Genomic_DNA"/>
</dbReference>
<evidence type="ECO:0000256" key="1">
    <source>
        <dbReference type="SAM" id="MobiDB-lite"/>
    </source>
</evidence>
<dbReference type="PROSITE" id="PS51257">
    <property type="entry name" value="PROKAR_LIPOPROTEIN"/>
    <property type="match status" value="1"/>
</dbReference>